<feature type="binding site" evidence="11 12">
    <location>
        <position position="273"/>
    </location>
    <ligand>
        <name>substrate</name>
    </ligand>
</feature>
<evidence type="ECO:0000256" key="10">
    <source>
        <dbReference type="ARBA" id="ARBA00049021"/>
    </source>
</evidence>
<evidence type="ECO:0000256" key="3">
    <source>
        <dbReference type="ARBA" id="ARBA00004885"/>
    </source>
</evidence>
<comment type="pathway">
    <text evidence="2 11">Amino-acid biosynthesis; L-valine biosynthesis; L-valine from pyruvate: step 2/4.</text>
</comment>
<dbReference type="SUPFAM" id="SSF48179">
    <property type="entry name" value="6-phosphogluconate dehydrogenase C-terminal domain-like"/>
    <property type="match status" value="1"/>
</dbReference>
<keyword evidence="6 11" id="KW-0479">Metal-binding</keyword>
<feature type="binding site" evidence="11 12">
    <location>
        <position position="216"/>
    </location>
    <ligand>
        <name>Mg(2+)</name>
        <dbReference type="ChEBI" id="CHEBI:18420"/>
        <label>1</label>
    </ligand>
</feature>
<evidence type="ECO:0000256" key="9">
    <source>
        <dbReference type="ARBA" id="ARBA00023304"/>
    </source>
</evidence>
<feature type="domain" description="KARI N-terminal Rossmann" evidence="13">
    <location>
        <begin position="22"/>
        <end position="203"/>
    </location>
</feature>
<gene>
    <name evidence="11 15" type="primary">ilvC</name>
    <name evidence="15" type="ORF">V1479_10135</name>
</gene>
<comment type="function">
    <text evidence="1 11">Involved in the biosynthesis of branched-chain amino acids (BCAA). Catalyzes an alkyl-migration followed by a ketol-acid reduction of (S)-2-acetolactate (S2AL) to yield (R)-2,3-dihydroxy-isovalerate. In the isomerase reaction, S2AL is rearranged via a Mg-dependent methyl migration to produce 3-hydroxy-3-methyl-2-ketobutyrate (HMKB). In the reductase reaction, this 2-ketoacid undergoes a metal-dependent reduction by NADPH to yield (R)-2,3-dihydroxy-isovalerate.</text>
</comment>
<sequence>MGQNRHRRRAPAEINAREGNDMRVYYDRDADLNLIKGKKVAIIGYGSQGRAHALNLKESGVKDIAVGLKAGSPTAAKVEADGLKVMTVAEVAGWADLMMMATPDELQADIYKNEIAPNIRDGAAIAFAHGLNVHFGLIEPKATVDVLMIAPKGPGHTVRGEYQKGGGVPCLVAVHQDPSGNALDLGLSYACGVGGGRSGIIETNFKEECETDLFGEQVVLCGGLVELIRAGFETLVEAGYAPEMAYFECLHEVKLIVDLIYEGGIANMNYSISNTAEWGEYVSGPRIITAETKAEMKRVLNDIQTGKFTSEWMQEYRSGMARFKGIRRMNDSHQIEEVGEKLRGMMPWIAKNKLVDKARN</sequence>
<accession>A0ABV3WSL9</accession>
<evidence type="ECO:0000256" key="8">
    <source>
        <dbReference type="ARBA" id="ARBA00023002"/>
    </source>
</evidence>
<keyword evidence="5 11" id="KW-0028">Amino-acid biosynthesis</keyword>
<comment type="similarity">
    <text evidence="4 11 12">Belongs to the ketol-acid reductoisomerase family.</text>
</comment>
<evidence type="ECO:0000313" key="16">
    <source>
        <dbReference type="Proteomes" id="UP001559025"/>
    </source>
</evidence>
<evidence type="ECO:0000256" key="5">
    <source>
        <dbReference type="ARBA" id="ARBA00022605"/>
    </source>
</evidence>
<evidence type="ECO:0000256" key="1">
    <source>
        <dbReference type="ARBA" id="ARBA00002172"/>
    </source>
</evidence>
<keyword evidence="8 11" id="KW-0560">Oxidoreductase</keyword>
<keyword evidence="11" id="KW-0521">NADP</keyword>
<dbReference type="PANTHER" id="PTHR21371">
    <property type="entry name" value="KETOL-ACID REDUCTOISOMERASE, MITOCHONDRIAL"/>
    <property type="match status" value="1"/>
</dbReference>
<evidence type="ECO:0000256" key="11">
    <source>
        <dbReference type="HAMAP-Rule" id="MF_00435"/>
    </source>
</evidence>
<dbReference type="PROSITE" id="PS51850">
    <property type="entry name" value="KARI_N"/>
    <property type="match status" value="1"/>
</dbReference>
<feature type="binding site" evidence="11 12">
    <location>
        <position position="212"/>
    </location>
    <ligand>
        <name>Mg(2+)</name>
        <dbReference type="ChEBI" id="CHEBI:18420"/>
        <label>1</label>
    </ligand>
</feature>
<comment type="cofactor">
    <cofactor evidence="11">
        <name>Mg(2+)</name>
        <dbReference type="ChEBI" id="CHEBI:18420"/>
    </cofactor>
    <text evidence="11">Binds 2 magnesium ions per subunit.</text>
</comment>
<dbReference type="InterPro" id="IPR013116">
    <property type="entry name" value="KARI_N"/>
</dbReference>
<dbReference type="Proteomes" id="UP001559025">
    <property type="component" value="Unassembled WGS sequence"/>
</dbReference>
<evidence type="ECO:0000256" key="2">
    <source>
        <dbReference type="ARBA" id="ARBA00004864"/>
    </source>
</evidence>
<feature type="binding site" evidence="11">
    <location>
        <begin position="45"/>
        <end position="48"/>
    </location>
    <ligand>
        <name>NADP(+)</name>
        <dbReference type="ChEBI" id="CHEBI:58349"/>
    </ligand>
</feature>
<dbReference type="PIRSF" id="PIRSF000116">
    <property type="entry name" value="IlvC_gammaproteo"/>
    <property type="match status" value="1"/>
</dbReference>
<evidence type="ECO:0000256" key="7">
    <source>
        <dbReference type="ARBA" id="ARBA00022842"/>
    </source>
</evidence>
<protein>
    <recommendedName>
        <fullName evidence="11">Ketol-acid reductoisomerase (NADP(+))</fullName>
        <shortName evidence="11">KARI</shortName>
        <ecNumber evidence="11">1.1.1.86</ecNumber>
    </recommendedName>
    <alternativeName>
        <fullName evidence="11">Acetohydroxy-acid isomeroreductase</fullName>
        <shortName evidence="11">AHIR</shortName>
    </alternativeName>
    <alternativeName>
        <fullName evidence="11">Alpha-keto-beta-hydroxylacyl reductoisomerase</fullName>
    </alternativeName>
</protein>
<dbReference type="SUPFAM" id="SSF51735">
    <property type="entry name" value="NAD(P)-binding Rossmann-fold domains"/>
    <property type="match status" value="1"/>
</dbReference>
<dbReference type="PROSITE" id="PS51851">
    <property type="entry name" value="KARI_C"/>
    <property type="match status" value="1"/>
</dbReference>
<dbReference type="Pfam" id="PF01450">
    <property type="entry name" value="KARI_C"/>
    <property type="match status" value="1"/>
</dbReference>
<name>A0ABV3WSL9_9HYPH</name>
<dbReference type="RefSeq" id="WP_368802860.1">
    <property type="nucleotide sequence ID" value="NZ_JAZHFV010000002.1"/>
</dbReference>
<feature type="binding site" evidence="11">
    <location>
        <position position="155"/>
    </location>
    <ligand>
        <name>NADP(+)</name>
        <dbReference type="ChEBI" id="CHEBI:58349"/>
    </ligand>
</feature>
<feature type="domain" description="KARI C-terminal knotted" evidence="14">
    <location>
        <begin position="204"/>
        <end position="349"/>
    </location>
</feature>
<feature type="binding site" evidence="11 12">
    <location>
        <position position="248"/>
    </location>
    <ligand>
        <name>Mg(2+)</name>
        <dbReference type="ChEBI" id="CHEBI:18420"/>
        <label>2</label>
    </ligand>
</feature>
<dbReference type="Gene3D" id="3.40.50.720">
    <property type="entry name" value="NAD(P)-binding Rossmann-like Domain"/>
    <property type="match status" value="1"/>
</dbReference>
<feature type="binding site" evidence="11 12">
    <location>
        <position position="212"/>
    </location>
    <ligand>
        <name>Mg(2+)</name>
        <dbReference type="ChEBI" id="CHEBI:18420"/>
        <label>2</label>
    </ligand>
</feature>
<evidence type="ECO:0000259" key="14">
    <source>
        <dbReference type="PROSITE" id="PS51851"/>
    </source>
</evidence>
<evidence type="ECO:0000313" key="15">
    <source>
        <dbReference type="EMBL" id="MEX4007662.1"/>
    </source>
</evidence>
<dbReference type="EC" id="1.1.1.86" evidence="11"/>
<feature type="binding site" evidence="11">
    <location>
        <position position="69"/>
    </location>
    <ligand>
        <name>NADP(+)</name>
        <dbReference type="ChEBI" id="CHEBI:58349"/>
    </ligand>
</feature>
<feature type="active site" evidence="11">
    <location>
        <position position="129"/>
    </location>
</feature>
<comment type="pathway">
    <text evidence="3 11">Amino-acid biosynthesis; L-isoleucine biosynthesis; L-isoleucine from 2-oxobutanoate: step 2/4.</text>
</comment>
<evidence type="ECO:0000256" key="4">
    <source>
        <dbReference type="ARBA" id="ARBA00010318"/>
    </source>
</evidence>
<dbReference type="InterPro" id="IPR000506">
    <property type="entry name" value="KARI_C"/>
</dbReference>
<dbReference type="NCBIfam" id="TIGR00465">
    <property type="entry name" value="ilvC"/>
    <property type="match status" value="1"/>
</dbReference>
<feature type="binding site" evidence="11 12">
    <location>
        <position position="252"/>
    </location>
    <ligand>
        <name>Mg(2+)</name>
        <dbReference type="ChEBI" id="CHEBI:18420"/>
        <label>2</label>
    </ligand>
</feature>
<dbReference type="NCBIfam" id="NF009940">
    <property type="entry name" value="PRK13403.1"/>
    <property type="match status" value="1"/>
</dbReference>
<dbReference type="EMBL" id="JAZHFV010000002">
    <property type="protein sequence ID" value="MEX4007662.1"/>
    <property type="molecule type" value="Genomic_DNA"/>
</dbReference>
<proteinExistence type="inferred from homology"/>
<dbReference type="HAMAP" id="MF_00435">
    <property type="entry name" value="IlvC"/>
    <property type="match status" value="1"/>
</dbReference>
<dbReference type="GO" id="GO:0004455">
    <property type="term" value="F:ketol-acid reductoisomerase activity"/>
    <property type="evidence" value="ECO:0007669"/>
    <property type="project" value="UniProtKB-EC"/>
</dbReference>
<comment type="catalytic activity">
    <reaction evidence="10 11">
        <text>(2R)-2,3-dihydroxy-3-methylbutanoate + NADP(+) = (2S)-2-acetolactate + NADPH + H(+)</text>
        <dbReference type="Rhea" id="RHEA:22068"/>
        <dbReference type="ChEBI" id="CHEBI:15378"/>
        <dbReference type="ChEBI" id="CHEBI:49072"/>
        <dbReference type="ChEBI" id="CHEBI:57783"/>
        <dbReference type="ChEBI" id="CHEBI:58349"/>
        <dbReference type="ChEBI" id="CHEBI:58476"/>
        <dbReference type="EC" id="1.1.1.86"/>
    </reaction>
</comment>
<organism evidence="15 16">
    <name type="scientific">Neoaquamicrobium sediminum</name>
    <dbReference type="NCBI Taxonomy" id="1849104"/>
    <lineage>
        <taxon>Bacteria</taxon>
        <taxon>Pseudomonadati</taxon>
        <taxon>Pseudomonadota</taxon>
        <taxon>Alphaproteobacteria</taxon>
        <taxon>Hyphomicrobiales</taxon>
        <taxon>Phyllobacteriaceae</taxon>
        <taxon>Neoaquamicrobium</taxon>
    </lineage>
</organism>
<comment type="caution">
    <text evidence="11">Lacks conserved residue(s) required for the propagation of feature annotation.</text>
</comment>
<dbReference type="Pfam" id="PF07991">
    <property type="entry name" value="KARI_N"/>
    <property type="match status" value="1"/>
</dbReference>
<dbReference type="PANTHER" id="PTHR21371:SF1">
    <property type="entry name" value="KETOL-ACID REDUCTOISOMERASE, MITOCHONDRIAL"/>
    <property type="match status" value="1"/>
</dbReference>
<dbReference type="InterPro" id="IPR013023">
    <property type="entry name" value="KARI"/>
</dbReference>
<keyword evidence="9 11" id="KW-0100">Branched-chain amino acid biosynthesis</keyword>
<dbReference type="NCBIfam" id="NF004017">
    <property type="entry name" value="PRK05479.1"/>
    <property type="match status" value="1"/>
</dbReference>
<dbReference type="InterPro" id="IPR014359">
    <property type="entry name" value="KARI_prok"/>
</dbReference>
<keyword evidence="16" id="KW-1185">Reference proteome</keyword>
<reference evidence="15 16" key="1">
    <citation type="submission" date="2024-01" db="EMBL/GenBank/DDBJ databases">
        <title>New evidence supports the origin of RcGTA from prophage.</title>
        <authorList>
            <person name="Xu Y."/>
            <person name="Liu B."/>
            <person name="Chen F."/>
        </authorList>
    </citation>
    <scope>NUCLEOTIDE SEQUENCE [LARGE SCALE GENOMIC DNA]</scope>
    <source>
        <strain evidence="15 16">CBW1107-2</strain>
    </source>
</reference>
<keyword evidence="7 11" id="KW-0460">Magnesium</keyword>
<evidence type="ECO:0000259" key="13">
    <source>
        <dbReference type="PROSITE" id="PS51850"/>
    </source>
</evidence>
<dbReference type="InterPro" id="IPR008927">
    <property type="entry name" value="6-PGluconate_DH-like_C_sf"/>
</dbReference>
<dbReference type="InterPro" id="IPR036291">
    <property type="entry name" value="NAD(P)-bd_dom_sf"/>
</dbReference>
<feature type="binding site" evidence="11">
    <location>
        <position position="74"/>
    </location>
    <ligand>
        <name>NADP(+)</name>
        <dbReference type="ChEBI" id="CHEBI:58349"/>
    </ligand>
</feature>
<evidence type="ECO:0000256" key="12">
    <source>
        <dbReference type="PROSITE-ProRule" id="PRU01198"/>
    </source>
</evidence>
<comment type="catalytic activity">
    <reaction evidence="11">
        <text>(2R,3R)-2,3-dihydroxy-3-methylpentanoate + NADP(+) = (S)-2-ethyl-2-hydroxy-3-oxobutanoate + NADPH + H(+)</text>
        <dbReference type="Rhea" id="RHEA:13493"/>
        <dbReference type="ChEBI" id="CHEBI:15378"/>
        <dbReference type="ChEBI" id="CHEBI:49256"/>
        <dbReference type="ChEBI" id="CHEBI:49258"/>
        <dbReference type="ChEBI" id="CHEBI:57783"/>
        <dbReference type="ChEBI" id="CHEBI:58349"/>
        <dbReference type="EC" id="1.1.1.86"/>
    </reaction>
</comment>
<comment type="caution">
    <text evidence="15">The sequence shown here is derived from an EMBL/GenBank/DDBJ whole genome shotgun (WGS) entry which is preliminary data.</text>
</comment>
<evidence type="ECO:0000256" key="6">
    <source>
        <dbReference type="ARBA" id="ARBA00022723"/>
    </source>
</evidence>
<dbReference type="Gene3D" id="6.10.240.10">
    <property type="match status" value="1"/>
</dbReference>
<feature type="binding site" evidence="11">
    <location>
        <position position="72"/>
    </location>
    <ligand>
        <name>NADP(+)</name>
        <dbReference type="ChEBI" id="CHEBI:58349"/>
    </ligand>
</feature>